<feature type="transmembrane region" description="Helical" evidence="1">
    <location>
        <begin position="105"/>
        <end position="124"/>
    </location>
</feature>
<dbReference type="OrthoDB" id="1682150at2"/>
<keyword evidence="4" id="KW-1185">Reference proteome</keyword>
<reference evidence="2 4" key="1">
    <citation type="journal article" date="2016" name="Genome Announc.">
        <title>Complete Genome Sequence of the Amino Acid-Fermenting Clostridium propionicum X2 (DSM 1682).</title>
        <authorList>
            <person name="Poehlein A."/>
            <person name="Schlien K."/>
            <person name="Chowdhury N.P."/>
            <person name="Gottschalk G."/>
            <person name="Buckel W."/>
            <person name="Daniel R."/>
        </authorList>
    </citation>
    <scope>NUCLEOTIDE SEQUENCE [LARGE SCALE GENOMIC DNA]</scope>
    <source>
        <strain evidence="2 4">X2</strain>
    </source>
</reference>
<dbReference type="InterPro" id="IPR025664">
    <property type="entry name" value="Spore_III_AC/AD"/>
</dbReference>
<dbReference type="NCBIfam" id="TIGR02849">
    <property type="entry name" value="spore_III_AD"/>
    <property type="match status" value="1"/>
</dbReference>
<dbReference type="Proteomes" id="UP000068026">
    <property type="component" value="Chromosome"/>
</dbReference>
<dbReference type="InterPro" id="IPR014211">
    <property type="entry name" value="Spore_III_AD"/>
</dbReference>
<keyword evidence="1" id="KW-0812">Transmembrane</keyword>
<evidence type="ECO:0000313" key="3">
    <source>
        <dbReference type="EMBL" id="SHE88311.1"/>
    </source>
</evidence>
<feature type="transmembrane region" description="Helical" evidence="1">
    <location>
        <begin position="27"/>
        <end position="54"/>
    </location>
</feature>
<evidence type="ECO:0000313" key="2">
    <source>
        <dbReference type="EMBL" id="AMJ41651.1"/>
    </source>
</evidence>
<feature type="transmembrane region" description="Helical" evidence="1">
    <location>
        <begin position="66"/>
        <end position="85"/>
    </location>
</feature>
<gene>
    <name evidence="2" type="ORF">CPRO_20700</name>
    <name evidence="3" type="ORF">SAMN02745151_02091</name>
</gene>
<keyword evidence="1" id="KW-1133">Transmembrane helix</keyword>
<evidence type="ECO:0000313" key="5">
    <source>
        <dbReference type="Proteomes" id="UP000184204"/>
    </source>
</evidence>
<accession>A0A0X8VCX9</accession>
<dbReference type="Pfam" id="PF06686">
    <property type="entry name" value="SpoIIIAC"/>
    <property type="match status" value="2"/>
</dbReference>
<evidence type="ECO:0000256" key="1">
    <source>
        <dbReference type="SAM" id="Phobius"/>
    </source>
</evidence>
<dbReference type="EMBL" id="FQUA01000009">
    <property type="protein sequence ID" value="SHE88311.1"/>
    <property type="molecule type" value="Genomic_DNA"/>
</dbReference>
<reference evidence="5" key="4">
    <citation type="submission" date="2016-11" db="EMBL/GenBank/DDBJ databases">
        <authorList>
            <person name="Jaros S."/>
            <person name="Januszkiewicz K."/>
            <person name="Wedrychowicz H."/>
        </authorList>
    </citation>
    <scope>NUCLEOTIDE SEQUENCE [LARGE SCALE GENOMIC DNA]</scope>
    <source>
        <strain evidence="5">DSM 1682</strain>
    </source>
</reference>
<dbReference type="KEGG" id="cpro:CPRO_20700"/>
<dbReference type="RefSeq" id="WP_066051236.1">
    <property type="nucleotide sequence ID" value="NZ_CP014223.1"/>
</dbReference>
<proteinExistence type="predicted"/>
<sequence>MEMGRIIALGLVGVIFAVMLKKENPQISLMVSVVTGILIFFMICTPLSGLIGLLRDAAEKAGVSSGYFGIVLKVIGIAYLAQFGAQLCADAGEGAVAAKVELAGKILIMAASAPVLTALLELVMNLV</sequence>
<reference evidence="3" key="3">
    <citation type="submission" date="2016-11" db="EMBL/GenBank/DDBJ databases">
        <authorList>
            <person name="Varghese N."/>
            <person name="Submissions S."/>
        </authorList>
    </citation>
    <scope>NUCLEOTIDE SEQUENCE</scope>
    <source>
        <strain evidence="3">DSM 1682</strain>
    </source>
</reference>
<organism evidence="3 5">
    <name type="scientific">Anaerotignum propionicum DSM 1682</name>
    <dbReference type="NCBI Taxonomy" id="991789"/>
    <lineage>
        <taxon>Bacteria</taxon>
        <taxon>Bacillati</taxon>
        <taxon>Bacillota</taxon>
        <taxon>Clostridia</taxon>
        <taxon>Lachnospirales</taxon>
        <taxon>Anaerotignaceae</taxon>
        <taxon>Anaerotignum</taxon>
    </lineage>
</organism>
<evidence type="ECO:0000313" key="4">
    <source>
        <dbReference type="Proteomes" id="UP000068026"/>
    </source>
</evidence>
<dbReference type="Proteomes" id="UP000184204">
    <property type="component" value="Unassembled WGS sequence"/>
</dbReference>
<name>A0A0X8VCX9_ANAPI</name>
<keyword evidence="1" id="KW-0472">Membrane</keyword>
<protein>
    <submittedName>
        <fullName evidence="2">Stage III sporulation protein AC/AD protein family protein</fullName>
    </submittedName>
    <submittedName>
        <fullName evidence="3">Stage III sporulation protein AD</fullName>
    </submittedName>
</protein>
<reference evidence="4" key="2">
    <citation type="submission" date="2016-01" db="EMBL/GenBank/DDBJ databases">
        <authorList>
            <person name="Poehlein A."/>
            <person name="Schlien K."/>
            <person name="Gottschalk G."/>
            <person name="Buckel W."/>
            <person name="Daniel R."/>
        </authorList>
    </citation>
    <scope>NUCLEOTIDE SEQUENCE [LARGE SCALE GENOMIC DNA]</scope>
    <source>
        <strain evidence="4">X2</strain>
    </source>
</reference>
<dbReference type="EMBL" id="CP014223">
    <property type="protein sequence ID" value="AMJ41651.1"/>
    <property type="molecule type" value="Genomic_DNA"/>
</dbReference>
<dbReference type="AlphaFoldDB" id="A0A0X8VCX9"/>